<evidence type="ECO:0000313" key="2">
    <source>
        <dbReference type="Proteomes" id="UP001595846"/>
    </source>
</evidence>
<reference evidence="1 2" key="1">
    <citation type="journal article" date="2019" name="Int. J. Syst. Evol. Microbiol.">
        <title>The Global Catalogue of Microorganisms (GCM) 10K type strain sequencing project: providing services to taxonomists for standard genome sequencing and annotation.</title>
        <authorList>
            <consortium name="The Broad Institute Genomics Platform"/>
            <consortium name="The Broad Institute Genome Sequencing Center for Infectious Disease"/>
            <person name="Wu L."/>
            <person name="Ma J."/>
        </authorList>
    </citation>
    <scope>NUCLEOTIDE SEQUENCE [LARGE SCALE GENOMIC DNA]</scope>
    <source>
        <strain evidence="1 2">IBRC-M 10256</strain>
    </source>
</reference>
<dbReference type="Proteomes" id="UP001595846">
    <property type="component" value="Unassembled WGS sequence"/>
</dbReference>
<gene>
    <name evidence="1" type="ORF">ACFOUR_01375</name>
</gene>
<dbReference type="AlphaFoldDB" id="A0ABD5NJ53"/>
<organism evidence="1 2">
    <name type="scientific">Halovivax cerinus</name>
    <dbReference type="NCBI Taxonomy" id="1487865"/>
    <lineage>
        <taxon>Archaea</taxon>
        <taxon>Methanobacteriati</taxon>
        <taxon>Methanobacteriota</taxon>
        <taxon>Stenosarchaea group</taxon>
        <taxon>Halobacteria</taxon>
        <taxon>Halobacteriales</taxon>
        <taxon>Natrialbaceae</taxon>
        <taxon>Halovivax</taxon>
    </lineage>
</organism>
<dbReference type="RefSeq" id="WP_256532045.1">
    <property type="nucleotide sequence ID" value="NZ_CP101824.1"/>
</dbReference>
<keyword evidence="2" id="KW-1185">Reference proteome</keyword>
<proteinExistence type="predicted"/>
<evidence type="ECO:0000313" key="1">
    <source>
        <dbReference type="EMBL" id="MFC3957024.1"/>
    </source>
</evidence>
<dbReference type="GeneID" id="73904813"/>
<sequence>MTESVDPSAGGDRRCLNCETVLPPETSHEDATWDLGTRGIDAETVIVCPDCAALLRGGVPEWRTHLDEDRTAGILDFLRAVTKTQGRAVADVASLSTETTGGIDSAGERRTYHDRRQASALRLAIVDRHLVAAGVDAAALEPTDPSAHVAPVTVDTHVLSDETGVDATVVATFETVLSKGVELQRLLRTALVLAETAVAVDGACQVCLEPVTSEAACPACGTRIQAVSAWHDETGSPDVVSLYGTITDRLETASATTSHLTESAGSLADLLVE</sequence>
<protein>
    <recommendedName>
        <fullName evidence="3">NMD protein affecting ribosome stability and mRNA decay</fullName>
    </recommendedName>
</protein>
<name>A0ABD5NJ53_9EURY</name>
<dbReference type="EMBL" id="JBHSAQ010000001">
    <property type="protein sequence ID" value="MFC3957024.1"/>
    <property type="molecule type" value="Genomic_DNA"/>
</dbReference>
<evidence type="ECO:0008006" key="3">
    <source>
        <dbReference type="Google" id="ProtNLM"/>
    </source>
</evidence>
<comment type="caution">
    <text evidence="1">The sequence shown here is derived from an EMBL/GenBank/DDBJ whole genome shotgun (WGS) entry which is preliminary data.</text>
</comment>
<accession>A0ABD5NJ53</accession>